<dbReference type="NCBIfam" id="TIGR04521">
    <property type="entry name" value="ECF_ATPase_2"/>
    <property type="match status" value="1"/>
</dbReference>
<comment type="subcellular location">
    <subcellularLocation>
        <location evidence="1 8">Cell membrane</location>
        <topology evidence="1 8">Peripheral membrane protein</topology>
    </subcellularLocation>
</comment>
<dbReference type="GO" id="GO:0042626">
    <property type="term" value="F:ATPase-coupled transmembrane transporter activity"/>
    <property type="evidence" value="ECO:0007669"/>
    <property type="project" value="TreeGrafter"/>
</dbReference>
<dbReference type="RefSeq" id="WP_119572003.1">
    <property type="nucleotide sequence ID" value="NZ_LR215031.1"/>
</dbReference>
<evidence type="ECO:0000259" key="9">
    <source>
        <dbReference type="PROSITE" id="PS50893"/>
    </source>
</evidence>
<dbReference type="GO" id="GO:0043190">
    <property type="term" value="C:ATP-binding cassette (ABC) transporter complex"/>
    <property type="evidence" value="ECO:0007669"/>
    <property type="project" value="TreeGrafter"/>
</dbReference>
<dbReference type="FunFam" id="3.40.50.300:FF:000224">
    <property type="entry name" value="Energy-coupling factor transporter ATP-binding protein EcfA"/>
    <property type="match status" value="1"/>
</dbReference>
<dbReference type="InterPro" id="IPR017871">
    <property type="entry name" value="ABC_transporter-like_CS"/>
</dbReference>
<dbReference type="GO" id="GO:0016887">
    <property type="term" value="F:ATP hydrolysis activity"/>
    <property type="evidence" value="ECO:0007669"/>
    <property type="project" value="InterPro"/>
</dbReference>
<dbReference type="InterPro" id="IPR003593">
    <property type="entry name" value="AAA+_ATPase"/>
</dbReference>
<dbReference type="OrthoDB" id="9784332at2"/>
<dbReference type="EMBL" id="LR215031">
    <property type="protein sequence ID" value="VEU72938.1"/>
    <property type="molecule type" value="Genomic_DNA"/>
</dbReference>
<dbReference type="PROSITE" id="PS00211">
    <property type="entry name" value="ABC_TRANSPORTER_1"/>
    <property type="match status" value="1"/>
</dbReference>
<dbReference type="KEGG" id="mgal:NCTC10186_00424"/>
<dbReference type="AlphaFoldDB" id="A0A449AZI6"/>
<keyword evidence="11" id="KW-1185">Reference proteome</keyword>
<dbReference type="PANTHER" id="PTHR43553">
    <property type="entry name" value="HEAVY METAL TRANSPORTER"/>
    <property type="match status" value="1"/>
</dbReference>
<feature type="domain" description="ABC transporter" evidence="9">
    <location>
        <begin position="3"/>
        <end position="264"/>
    </location>
</feature>
<comment type="subunit">
    <text evidence="8">Forms a stable energy-coupling factor (ECF) transporter complex composed of 2 membrane-embedded substrate-binding proteins (S component), 2 ATP-binding proteins (A component) and 2 transmembrane proteins (T component).</text>
</comment>
<evidence type="ECO:0000313" key="10">
    <source>
        <dbReference type="EMBL" id="VEU72938.1"/>
    </source>
</evidence>
<keyword evidence="4 8" id="KW-0547">Nucleotide-binding</keyword>
<keyword evidence="10" id="KW-0378">Hydrolase</keyword>
<evidence type="ECO:0000256" key="4">
    <source>
        <dbReference type="ARBA" id="ARBA00022741"/>
    </source>
</evidence>
<comment type="function">
    <text evidence="8">ATP-binding (A) component of a common energy-coupling factor (ECF) ABC-transporter complex.</text>
</comment>
<evidence type="ECO:0000256" key="1">
    <source>
        <dbReference type="ARBA" id="ARBA00004202"/>
    </source>
</evidence>
<gene>
    <name evidence="10" type="primary">ecfA2</name>
    <name evidence="10" type="ORF">NCTC10186_00424</name>
</gene>
<keyword evidence="5 8" id="KW-0067">ATP-binding</keyword>
<dbReference type="InterPro" id="IPR027417">
    <property type="entry name" value="P-loop_NTPase"/>
</dbReference>
<keyword evidence="7 8" id="KW-0472">Membrane</keyword>
<dbReference type="Pfam" id="PF00005">
    <property type="entry name" value="ABC_tran"/>
    <property type="match status" value="1"/>
</dbReference>
<evidence type="ECO:0000256" key="3">
    <source>
        <dbReference type="ARBA" id="ARBA00022475"/>
    </source>
</evidence>
<name>A0A449AZI6_9BACT</name>
<dbReference type="SUPFAM" id="SSF52540">
    <property type="entry name" value="P-loop containing nucleoside triphosphate hydrolases"/>
    <property type="match status" value="1"/>
</dbReference>
<dbReference type="Proteomes" id="UP000289862">
    <property type="component" value="Chromosome"/>
</dbReference>
<dbReference type="InterPro" id="IPR015856">
    <property type="entry name" value="ABC_transpr_CbiO/EcfA_su"/>
</dbReference>
<dbReference type="PROSITE" id="PS50893">
    <property type="entry name" value="ABC_TRANSPORTER_2"/>
    <property type="match status" value="1"/>
</dbReference>
<protein>
    <recommendedName>
        <fullName evidence="8">Energy-coupling factor transporter ATP-binding protein EcfA2</fullName>
        <ecNumber evidence="8">7.-.-.-</ecNumber>
    </recommendedName>
</protein>
<evidence type="ECO:0000256" key="5">
    <source>
        <dbReference type="ARBA" id="ARBA00022840"/>
    </source>
</evidence>
<dbReference type="CDD" id="cd03225">
    <property type="entry name" value="ABC_cobalt_CbiO_domain1"/>
    <property type="match status" value="1"/>
</dbReference>
<dbReference type="InterPro" id="IPR050095">
    <property type="entry name" value="ECF_ABC_transporter_ATP-bd"/>
</dbReference>
<organism evidence="10 11">
    <name type="scientific">Mycoplasmopsis gallopavonis</name>
    <dbReference type="NCBI Taxonomy" id="76629"/>
    <lineage>
        <taxon>Bacteria</taxon>
        <taxon>Bacillati</taxon>
        <taxon>Mycoplasmatota</taxon>
        <taxon>Mycoplasmoidales</taxon>
        <taxon>Metamycoplasmataceae</taxon>
        <taxon>Mycoplasmopsis</taxon>
    </lineage>
</organism>
<dbReference type="Gene3D" id="3.40.50.300">
    <property type="entry name" value="P-loop containing nucleotide triphosphate hydrolases"/>
    <property type="match status" value="1"/>
</dbReference>
<dbReference type="PANTHER" id="PTHR43553:SF27">
    <property type="entry name" value="ENERGY-COUPLING FACTOR TRANSPORTER ATP-BINDING PROTEIN ECFA2"/>
    <property type="match status" value="1"/>
</dbReference>
<keyword evidence="6" id="KW-1278">Translocase</keyword>
<proteinExistence type="inferred from homology"/>
<evidence type="ECO:0000256" key="6">
    <source>
        <dbReference type="ARBA" id="ARBA00022967"/>
    </source>
</evidence>
<sequence>MQIKIQNIGHTFNPKSPWEFTALEKINLEIKQGEYVGIIGSTGSGKTTLIEHLNGILKPTEGEIEWYFYDEKKNKKTNQIEQELTKLTVKSSQKKIKKVKQIRKKIGIAFQFAEYQLFKATIKEDIAFGPIAYGMSKEEAYKKAEEVLELVGLGKEYLERSPFELSGGQKRRVALAGLLAMNPDVLVVDEPTAGLDPQGVIDILDILTNLNKQGKTIINVTHDLDNILERAKRILLLKKGELIMDGDPYQVLNNVELLIENNLQPPKILEFVHQLRKLGFEIGEIHSLEELAREINRIRNERRQNE</sequence>
<dbReference type="NCBIfam" id="NF010170">
    <property type="entry name" value="PRK13651.1"/>
    <property type="match status" value="1"/>
</dbReference>
<dbReference type="SMART" id="SM00382">
    <property type="entry name" value="AAA"/>
    <property type="match status" value="1"/>
</dbReference>
<keyword evidence="3 8" id="KW-1003">Cell membrane</keyword>
<dbReference type="InterPro" id="IPR030946">
    <property type="entry name" value="EcfA2"/>
</dbReference>
<comment type="similarity">
    <text evidence="8">Belongs to the ABC transporter superfamily. Energy-coupling factor EcfA family.</text>
</comment>
<accession>A0A449AZI6</accession>
<dbReference type="EC" id="7.-.-.-" evidence="8"/>
<dbReference type="InterPro" id="IPR003439">
    <property type="entry name" value="ABC_transporter-like_ATP-bd"/>
</dbReference>
<reference evidence="10 11" key="1">
    <citation type="submission" date="2019-01" db="EMBL/GenBank/DDBJ databases">
        <authorList>
            <consortium name="Pathogen Informatics"/>
        </authorList>
    </citation>
    <scope>NUCLEOTIDE SEQUENCE [LARGE SCALE GENOMIC DNA]</scope>
    <source>
        <strain evidence="10 11">NCTC10186</strain>
    </source>
</reference>
<evidence type="ECO:0000313" key="11">
    <source>
        <dbReference type="Proteomes" id="UP000289862"/>
    </source>
</evidence>
<evidence type="ECO:0000256" key="2">
    <source>
        <dbReference type="ARBA" id="ARBA00022448"/>
    </source>
</evidence>
<keyword evidence="2 8" id="KW-0813">Transport</keyword>
<evidence type="ECO:0000256" key="8">
    <source>
        <dbReference type="RuleBase" id="RU365104"/>
    </source>
</evidence>
<dbReference type="GO" id="GO:0005524">
    <property type="term" value="F:ATP binding"/>
    <property type="evidence" value="ECO:0007669"/>
    <property type="project" value="UniProtKB-UniRule"/>
</dbReference>
<evidence type="ECO:0000256" key="7">
    <source>
        <dbReference type="ARBA" id="ARBA00023136"/>
    </source>
</evidence>